<proteinExistence type="inferred from homology"/>
<dbReference type="SUPFAM" id="SSF50974">
    <property type="entry name" value="Nitrous oxide reductase, N-terminal domain"/>
    <property type="match status" value="1"/>
</dbReference>
<feature type="signal peptide" evidence="2">
    <location>
        <begin position="1"/>
        <end position="21"/>
    </location>
</feature>
<dbReference type="InterPro" id="IPR011045">
    <property type="entry name" value="N2O_reductase_N"/>
</dbReference>
<dbReference type="GO" id="GO:0017057">
    <property type="term" value="F:6-phosphogluconolactonase activity"/>
    <property type="evidence" value="ECO:0007669"/>
    <property type="project" value="TreeGrafter"/>
</dbReference>
<dbReference type="InterPro" id="IPR019405">
    <property type="entry name" value="Lactonase_7-beta_prop"/>
</dbReference>
<reference evidence="3" key="1">
    <citation type="journal article" date="2021" name="Nat. Commun.">
        <title>Genetic determinants of endophytism in the Arabidopsis root mycobiome.</title>
        <authorList>
            <person name="Mesny F."/>
            <person name="Miyauchi S."/>
            <person name="Thiergart T."/>
            <person name="Pickel B."/>
            <person name="Atanasova L."/>
            <person name="Karlsson M."/>
            <person name="Huettel B."/>
            <person name="Barry K.W."/>
            <person name="Haridas S."/>
            <person name="Chen C."/>
            <person name="Bauer D."/>
            <person name="Andreopoulos W."/>
            <person name="Pangilinan J."/>
            <person name="LaButti K."/>
            <person name="Riley R."/>
            <person name="Lipzen A."/>
            <person name="Clum A."/>
            <person name="Drula E."/>
            <person name="Henrissat B."/>
            <person name="Kohler A."/>
            <person name="Grigoriev I.V."/>
            <person name="Martin F.M."/>
            <person name="Hacquard S."/>
        </authorList>
    </citation>
    <scope>NUCLEOTIDE SEQUENCE</scope>
    <source>
        <strain evidence="3">MPI-CAGE-CH-0235</strain>
    </source>
</reference>
<dbReference type="OrthoDB" id="9972196at2759"/>
<dbReference type="InterPro" id="IPR050282">
    <property type="entry name" value="Cycloisomerase_2"/>
</dbReference>
<sequence length="410" mass="44712">MHSSISRLFTLSLTCATLVESNPRILRVAHQERGILTLGFDPSNEPGESLQLLSTTQAGYRPGWLHAIGNRLYSISRTHFPNDSFVDAGIFKFEKLPNGLSEIIDSTSSHGEGGVHLDTSRDGRTLASTNIDGSTVSLFPLGCSGDIHNASYTFQYNLTQPGPGTGHSQIQSNPHAAVFHPSEDLMFVPDRGADRMYIYDVSNTQDVTLLRNMTLLPGTGPRHLIIPDLGNEQSLLFLLGELDNTVYVYSLGFSHPDTLSRGGANETLQVALLQSISTLSRDGPRTEPINEDLAGELELSADHKFLYVSNRNAVSAEQLDTLAIYSVDLSSSTPLQFLGLNSTHGKIPRHFSLSSDDQNRYVAVANQVTNDLVVMERNAHTGFLGRVVGNFTFGPLDLTTDKGPMAVIWD</sequence>
<dbReference type="Gene3D" id="2.130.10.10">
    <property type="entry name" value="YVTN repeat-like/Quinoprotein amine dehydrogenase"/>
    <property type="match status" value="1"/>
</dbReference>
<gene>
    <name evidence="3" type="ORF">B0I35DRAFT_490305</name>
</gene>
<dbReference type="PANTHER" id="PTHR30344:SF1">
    <property type="entry name" value="6-PHOSPHOGLUCONOLACTONASE"/>
    <property type="match status" value="1"/>
</dbReference>
<evidence type="ECO:0000313" key="4">
    <source>
        <dbReference type="Proteomes" id="UP000813444"/>
    </source>
</evidence>
<dbReference type="EMBL" id="JAGPNK010000013">
    <property type="protein sequence ID" value="KAH7309751.1"/>
    <property type="molecule type" value="Genomic_DNA"/>
</dbReference>
<accession>A0A8K0WMM9</accession>
<keyword evidence="2" id="KW-0732">Signal</keyword>
<feature type="chain" id="PRO_5035464120" evidence="2">
    <location>
        <begin position="22"/>
        <end position="410"/>
    </location>
</feature>
<dbReference type="Proteomes" id="UP000813444">
    <property type="component" value="Unassembled WGS sequence"/>
</dbReference>
<evidence type="ECO:0000256" key="1">
    <source>
        <dbReference type="ARBA" id="ARBA00005564"/>
    </source>
</evidence>
<organism evidence="3 4">
    <name type="scientific">Stachybotrys elegans</name>
    <dbReference type="NCBI Taxonomy" id="80388"/>
    <lineage>
        <taxon>Eukaryota</taxon>
        <taxon>Fungi</taxon>
        <taxon>Dikarya</taxon>
        <taxon>Ascomycota</taxon>
        <taxon>Pezizomycotina</taxon>
        <taxon>Sordariomycetes</taxon>
        <taxon>Hypocreomycetidae</taxon>
        <taxon>Hypocreales</taxon>
        <taxon>Stachybotryaceae</taxon>
        <taxon>Stachybotrys</taxon>
    </lineage>
</organism>
<evidence type="ECO:0000313" key="3">
    <source>
        <dbReference type="EMBL" id="KAH7309751.1"/>
    </source>
</evidence>
<dbReference type="InterPro" id="IPR015943">
    <property type="entry name" value="WD40/YVTN_repeat-like_dom_sf"/>
</dbReference>
<name>A0A8K0WMM9_9HYPO</name>
<keyword evidence="4" id="KW-1185">Reference proteome</keyword>
<protein>
    <submittedName>
        <fullName evidence="3">Lactonase, 7-bladed beta-propeller-domain-containing protein</fullName>
    </submittedName>
</protein>
<dbReference type="AlphaFoldDB" id="A0A8K0WMM9"/>
<comment type="similarity">
    <text evidence="1">Belongs to the cycloisomerase 2 family.</text>
</comment>
<comment type="caution">
    <text evidence="3">The sequence shown here is derived from an EMBL/GenBank/DDBJ whole genome shotgun (WGS) entry which is preliminary data.</text>
</comment>
<dbReference type="Pfam" id="PF10282">
    <property type="entry name" value="Lactonase"/>
    <property type="match status" value="1"/>
</dbReference>
<dbReference type="PANTHER" id="PTHR30344">
    <property type="entry name" value="6-PHOSPHOGLUCONOLACTONASE-RELATED"/>
    <property type="match status" value="1"/>
</dbReference>
<evidence type="ECO:0000256" key="2">
    <source>
        <dbReference type="SAM" id="SignalP"/>
    </source>
</evidence>